<feature type="region of interest" description="Disordered" evidence="7">
    <location>
        <begin position="765"/>
        <end position="792"/>
    </location>
</feature>
<evidence type="ECO:0000259" key="9">
    <source>
        <dbReference type="Pfam" id="PF02714"/>
    </source>
</evidence>
<feature type="transmembrane region" description="Helical" evidence="8">
    <location>
        <begin position="18"/>
        <end position="39"/>
    </location>
</feature>
<dbReference type="Pfam" id="PF14703">
    <property type="entry name" value="PHM7_cyt"/>
    <property type="match status" value="1"/>
</dbReference>
<dbReference type="GO" id="GO:0005227">
    <property type="term" value="F:calcium-activated cation channel activity"/>
    <property type="evidence" value="ECO:0007669"/>
    <property type="project" value="InterPro"/>
</dbReference>
<feature type="transmembrane region" description="Helical" evidence="8">
    <location>
        <begin position="509"/>
        <end position="530"/>
    </location>
</feature>
<comment type="similarity">
    <text evidence="2">Belongs to the CSC1 (TC 1.A.17) family.</text>
</comment>
<keyword evidence="6 8" id="KW-0472">Membrane</keyword>
<dbReference type="InterPro" id="IPR027815">
    <property type="entry name" value="CSC1/OSCA1-like_cyt"/>
</dbReference>
<keyword evidence="4 8" id="KW-0812">Transmembrane</keyword>
<feature type="transmembrane region" description="Helical" evidence="8">
    <location>
        <begin position="572"/>
        <end position="602"/>
    </location>
</feature>
<dbReference type="InterPro" id="IPR032880">
    <property type="entry name" value="CSC1/OSCA1-like_N"/>
</dbReference>
<evidence type="ECO:0000256" key="5">
    <source>
        <dbReference type="ARBA" id="ARBA00022989"/>
    </source>
</evidence>
<feature type="transmembrane region" description="Helical" evidence="8">
    <location>
        <begin position="419"/>
        <end position="447"/>
    </location>
</feature>
<dbReference type="PANTHER" id="PTHR13018:SF139">
    <property type="entry name" value="PHOSPHATE METABOLISM PROTEIN 7"/>
    <property type="match status" value="1"/>
</dbReference>
<dbReference type="Pfam" id="PF13967">
    <property type="entry name" value="RSN1_TM"/>
    <property type="match status" value="1"/>
</dbReference>
<feature type="transmembrane region" description="Helical" evidence="8">
    <location>
        <begin position="101"/>
        <end position="122"/>
    </location>
</feature>
<evidence type="ECO:0000256" key="8">
    <source>
        <dbReference type="SAM" id="Phobius"/>
    </source>
</evidence>
<feature type="transmembrane region" description="Helical" evidence="8">
    <location>
        <begin position="658"/>
        <end position="679"/>
    </location>
</feature>
<keyword evidence="13" id="KW-1185">Reference proteome</keyword>
<feature type="transmembrane region" description="Helical" evidence="8">
    <location>
        <begin position="626"/>
        <end position="646"/>
    </location>
</feature>
<accession>A0A2G5BCM2</accession>
<evidence type="ECO:0000259" key="10">
    <source>
        <dbReference type="Pfam" id="PF13967"/>
    </source>
</evidence>
<evidence type="ECO:0000256" key="3">
    <source>
        <dbReference type="ARBA" id="ARBA00022448"/>
    </source>
</evidence>
<feature type="transmembrane region" description="Helical" evidence="8">
    <location>
        <begin position="144"/>
        <end position="163"/>
    </location>
</feature>
<evidence type="ECO:0000259" key="11">
    <source>
        <dbReference type="Pfam" id="PF14703"/>
    </source>
</evidence>
<dbReference type="InterPro" id="IPR045122">
    <property type="entry name" value="Csc1-like"/>
</dbReference>
<feature type="transmembrane region" description="Helical" evidence="8">
    <location>
        <begin position="467"/>
        <end position="489"/>
    </location>
</feature>
<evidence type="ECO:0000256" key="1">
    <source>
        <dbReference type="ARBA" id="ARBA00004141"/>
    </source>
</evidence>
<dbReference type="InterPro" id="IPR003864">
    <property type="entry name" value="CSC1/OSCA1-like_7TM"/>
</dbReference>
<dbReference type="OrthoDB" id="1076608at2759"/>
<proteinExistence type="inferred from homology"/>
<evidence type="ECO:0000256" key="4">
    <source>
        <dbReference type="ARBA" id="ARBA00022692"/>
    </source>
</evidence>
<keyword evidence="5 8" id="KW-1133">Transmembrane helix</keyword>
<comment type="subcellular location">
    <subcellularLocation>
        <location evidence="1">Membrane</location>
        <topology evidence="1">Multi-pass membrane protein</topology>
    </subcellularLocation>
</comment>
<dbReference type="Proteomes" id="UP000242474">
    <property type="component" value="Unassembled WGS sequence"/>
</dbReference>
<evidence type="ECO:0000313" key="13">
    <source>
        <dbReference type="Proteomes" id="UP000242474"/>
    </source>
</evidence>
<evidence type="ECO:0000313" key="12">
    <source>
        <dbReference type="EMBL" id="PIA16732.1"/>
    </source>
</evidence>
<dbReference type="AlphaFoldDB" id="A0A2G5BCM2"/>
<sequence length="988" mass="110049">MADASDSSDGEDSSVSTFVSSLAFNIIVAAVIFIAFCVLRPRFKRVYAPRTYAVSKERRSPAIGNWPLAWVSAAFQLREDKIIKRVGLDTYMFLRYMRSMFIIFVVLSFLSLVTILPVNIVSDGGAQELNRLTIANVPAESTKLWVHIVFFMVFVGWVMRNIFVELQVYTRLRIWWLTNPEHTSKVGASTIMVSTLPPALTDSDERIQTTFDVFPGGVRQVVANRDCTELEEIVEERDKLAANLEKALTGFAAKSEKLHKKAAKKGKEPKEAKRPTMRESWIPFKGPKLDSLEFLSTRIGELNQKIEELGSDPANFKRKSSAFVFFNKQIAAHMAAQTVLDYIPFSMDRVSLDINPDDIIWSNLNLNPYDRRLRGYISLAATIGLVIVWTLMTGALTTLVGVKNLKKIPGLENMSDSKFFGLFTGIVPAVILAIVMALLPIILRLLLRLEGTTRKSEINLRLLHRYYFFQVWNVYLITIFTSSIFSIATEGFKDPTTILSLIPNKVPGSATPILTYVLLLAFTGAAKEILQIARLALRYILPLLFANTPRKLCDAETPAEFDWGTSIPTHSLIFLMGFSYSFIAPIVNCFAAVYFGLFYLVYRYQFLYVYNDANWSTGGLSFPKSIQQTMVGVYISEIYMLLMMVAKLADNDNINANAILRIIFPALLLLLTIGAHIYINDAYMPIINYLPVRGAAEIEENPKIATTFPDVTGSAELQGDTLDTDSIMAAENKVRRMFYATYGSLVPRRLIDYVLTKIPKLLTPKRHEGTSSTDSLNSDANDEEKRSEYHQDTAAAAATALDSGFTPMPTAHHYSMGADEVVSDEKKRISANSHILSIDLKQQQSYPPIDSVPLGSPRIDEDAGVGSIHSLNSSTELRQRRAHTTLQVPSDRQDRTSRYSMVDKGLLVTAGQNALAEAFSNPALRAKATTCIWAPLDNFGVCNSIHADVERWGAGTISVVAAGTWIDAKGHVKADVEFDPETVEHSSP</sequence>
<reference evidence="12 13" key="1">
    <citation type="journal article" date="2015" name="Genome Biol. Evol.">
        <title>Phylogenomic analyses indicate that early fungi evolved digesting cell walls of algal ancestors of land plants.</title>
        <authorList>
            <person name="Chang Y."/>
            <person name="Wang S."/>
            <person name="Sekimoto S."/>
            <person name="Aerts A.L."/>
            <person name="Choi C."/>
            <person name="Clum A."/>
            <person name="LaButti K.M."/>
            <person name="Lindquist E.A."/>
            <person name="Yee Ngan C."/>
            <person name="Ohm R.A."/>
            <person name="Salamov A.A."/>
            <person name="Grigoriev I.V."/>
            <person name="Spatafora J.W."/>
            <person name="Berbee M.L."/>
        </authorList>
    </citation>
    <scope>NUCLEOTIDE SEQUENCE [LARGE SCALE GENOMIC DNA]</scope>
    <source>
        <strain evidence="12 13">NRRL 1564</strain>
    </source>
</reference>
<feature type="domain" description="CSC1/OSCA1-like 7TM region" evidence="9">
    <location>
        <begin position="375"/>
        <end position="643"/>
    </location>
</feature>
<protein>
    <submittedName>
        <fullName evidence="12">DUF221-domain-containing protein</fullName>
    </submittedName>
</protein>
<evidence type="ECO:0000256" key="2">
    <source>
        <dbReference type="ARBA" id="ARBA00007779"/>
    </source>
</evidence>
<organism evidence="12 13">
    <name type="scientific">Coemansia reversa (strain ATCC 12441 / NRRL 1564)</name>
    <dbReference type="NCBI Taxonomy" id="763665"/>
    <lineage>
        <taxon>Eukaryota</taxon>
        <taxon>Fungi</taxon>
        <taxon>Fungi incertae sedis</taxon>
        <taxon>Zoopagomycota</taxon>
        <taxon>Kickxellomycotina</taxon>
        <taxon>Kickxellomycetes</taxon>
        <taxon>Kickxellales</taxon>
        <taxon>Kickxellaceae</taxon>
        <taxon>Coemansia</taxon>
    </lineage>
</organism>
<feature type="compositionally biased region" description="Polar residues" evidence="7">
    <location>
        <begin position="770"/>
        <end position="779"/>
    </location>
</feature>
<feature type="domain" description="CSC1/OSCA1-like cytosolic" evidence="11">
    <location>
        <begin position="189"/>
        <end position="363"/>
    </location>
</feature>
<gene>
    <name evidence="12" type="ORF">COEREDRAFT_81083</name>
</gene>
<evidence type="ECO:0000256" key="6">
    <source>
        <dbReference type="ARBA" id="ARBA00023136"/>
    </source>
</evidence>
<dbReference type="PANTHER" id="PTHR13018">
    <property type="entry name" value="PROBABLE MEMBRANE PROTEIN DUF221-RELATED"/>
    <property type="match status" value="1"/>
</dbReference>
<keyword evidence="3" id="KW-0813">Transport</keyword>
<name>A0A2G5BCM2_COERN</name>
<dbReference type="Pfam" id="PF02714">
    <property type="entry name" value="RSN1_7TM"/>
    <property type="match status" value="1"/>
</dbReference>
<dbReference type="EMBL" id="KZ303498">
    <property type="protein sequence ID" value="PIA16732.1"/>
    <property type="molecule type" value="Genomic_DNA"/>
</dbReference>
<dbReference type="GO" id="GO:0005886">
    <property type="term" value="C:plasma membrane"/>
    <property type="evidence" value="ECO:0007669"/>
    <property type="project" value="TreeGrafter"/>
</dbReference>
<feature type="transmembrane region" description="Helical" evidence="8">
    <location>
        <begin position="376"/>
        <end position="399"/>
    </location>
</feature>
<evidence type="ECO:0000256" key="7">
    <source>
        <dbReference type="SAM" id="MobiDB-lite"/>
    </source>
</evidence>
<dbReference type="STRING" id="763665.A0A2G5BCM2"/>
<feature type="domain" description="CSC1/OSCA1-like N-terminal transmembrane" evidence="10">
    <location>
        <begin position="18"/>
        <end position="163"/>
    </location>
</feature>